<evidence type="ECO:0000313" key="2">
    <source>
        <dbReference type="EMBL" id="KAH6654744.1"/>
    </source>
</evidence>
<dbReference type="AlphaFoldDB" id="A0A9P8UMD7"/>
<comment type="caution">
    <text evidence="2">The sequence shown here is derived from an EMBL/GenBank/DDBJ whole genome shotgun (WGS) entry which is preliminary data.</text>
</comment>
<feature type="region of interest" description="Disordered" evidence="1">
    <location>
        <begin position="22"/>
        <end position="55"/>
    </location>
</feature>
<evidence type="ECO:0000256" key="1">
    <source>
        <dbReference type="SAM" id="MobiDB-lite"/>
    </source>
</evidence>
<keyword evidence="3" id="KW-1185">Reference proteome</keyword>
<dbReference type="RefSeq" id="XP_045959014.1">
    <property type="nucleotide sequence ID" value="XM_046100099.1"/>
</dbReference>
<feature type="compositionally biased region" description="Basic residues" evidence="1">
    <location>
        <begin position="22"/>
        <end position="38"/>
    </location>
</feature>
<sequence>MTLQFIDNSSIDSNTRRLIRSHAAKGKNIGKGRPRRKPRPAEGSPLLSVGGPNEPLVARSENAQRITIERPHFDAVSLCSTFELSSTSRRMFRQVFSFIRVELYPRQLEIAIEHDMASSMWVRFIFVDEAYFHCIIAMVSAISGFPLIGKEDSAESLRHLAHTFRLVNEKLSGREATADTTFAAVVAMTQYYRLRGDHKQGLVHLDGLRHMACMRGGISHLAQTHPALARKIFRADLEFALNLGTPTKFSHADIPSDHIIKLLDNTTHTLSSLWLSTVFAQVPEDLREITFEIFKLAQSINAHTSSAQKIDGDLFHDVIIFLGYRLNAINPLSAPPISHGLSDMLCLGLQSFMASFFAGLNRKMPSLPKLSARIKSVAVEPSHTSQSWHKLRLWMLFIGRTTILKQCEDSWVLPDIITSIRYLGISSPGGLQETLSQFPWVNLLHDDVCERLYVKISTDLQIPPLLVI</sequence>
<accession>A0A9P8UMD7</accession>
<gene>
    <name evidence="2" type="ORF">BKA67DRAFT_536046</name>
</gene>
<organism evidence="2 3">
    <name type="scientific">Truncatella angustata</name>
    <dbReference type="NCBI Taxonomy" id="152316"/>
    <lineage>
        <taxon>Eukaryota</taxon>
        <taxon>Fungi</taxon>
        <taxon>Dikarya</taxon>
        <taxon>Ascomycota</taxon>
        <taxon>Pezizomycotina</taxon>
        <taxon>Sordariomycetes</taxon>
        <taxon>Xylariomycetidae</taxon>
        <taxon>Amphisphaeriales</taxon>
        <taxon>Sporocadaceae</taxon>
        <taxon>Truncatella</taxon>
    </lineage>
</organism>
<dbReference type="PANTHER" id="PTHR37540">
    <property type="entry name" value="TRANSCRIPTION FACTOR (ACR-2), PUTATIVE-RELATED-RELATED"/>
    <property type="match status" value="1"/>
</dbReference>
<dbReference type="EMBL" id="JAGPXC010000004">
    <property type="protein sequence ID" value="KAH6654744.1"/>
    <property type="molecule type" value="Genomic_DNA"/>
</dbReference>
<dbReference type="GeneID" id="70128991"/>
<reference evidence="2" key="1">
    <citation type="journal article" date="2021" name="Nat. Commun.">
        <title>Genetic determinants of endophytism in the Arabidopsis root mycobiome.</title>
        <authorList>
            <person name="Mesny F."/>
            <person name="Miyauchi S."/>
            <person name="Thiergart T."/>
            <person name="Pickel B."/>
            <person name="Atanasova L."/>
            <person name="Karlsson M."/>
            <person name="Huettel B."/>
            <person name="Barry K.W."/>
            <person name="Haridas S."/>
            <person name="Chen C."/>
            <person name="Bauer D."/>
            <person name="Andreopoulos W."/>
            <person name="Pangilinan J."/>
            <person name="LaButti K."/>
            <person name="Riley R."/>
            <person name="Lipzen A."/>
            <person name="Clum A."/>
            <person name="Drula E."/>
            <person name="Henrissat B."/>
            <person name="Kohler A."/>
            <person name="Grigoriev I.V."/>
            <person name="Martin F.M."/>
            <person name="Hacquard S."/>
        </authorList>
    </citation>
    <scope>NUCLEOTIDE SEQUENCE</scope>
    <source>
        <strain evidence="2">MPI-SDFR-AT-0073</strain>
    </source>
</reference>
<evidence type="ECO:0000313" key="3">
    <source>
        <dbReference type="Proteomes" id="UP000758603"/>
    </source>
</evidence>
<protein>
    <submittedName>
        <fullName evidence="2">Uncharacterized protein</fullName>
    </submittedName>
</protein>
<name>A0A9P8UMD7_9PEZI</name>
<dbReference type="OrthoDB" id="4158087at2759"/>
<dbReference type="PANTHER" id="PTHR37540:SF9">
    <property type="entry name" value="ZN(2)-C6 FUNGAL-TYPE DOMAIN-CONTAINING PROTEIN"/>
    <property type="match status" value="1"/>
</dbReference>
<dbReference type="Proteomes" id="UP000758603">
    <property type="component" value="Unassembled WGS sequence"/>
</dbReference>
<proteinExistence type="predicted"/>